<dbReference type="RefSeq" id="WP_165865907.1">
    <property type="nucleotide sequence ID" value="NZ_UPPP01000061.1"/>
</dbReference>
<accession>A0A498R5M3</accession>
<dbReference type="GO" id="GO:0016788">
    <property type="term" value="F:hydrolase activity, acting on ester bonds"/>
    <property type="evidence" value="ECO:0007669"/>
    <property type="project" value="InterPro"/>
</dbReference>
<gene>
    <name evidence="3" type="ORF">LUCI_1345</name>
</gene>
<dbReference type="Gene3D" id="3.30.70.1890">
    <property type="match status" value="1"/>
</dbReference>
<dbReference type="InterPro" id="IPR045747">
    <property type="entry name" value="CRISPR-assoc_prot_Cas6_N_sf"/>
</dbReference>
<organism evidence="3 4">
    <name type="scientific">Lucifera butyrica</name>
    <dbReference type="NCBI Taxonomy" id="1351585"/>
    <lineage>
        <taxon>Bacteria</taxon>
        <taxon>Bacillati</taxon>
        <taxon>Bacillota</taxon>
        <taxon>Negativicutes</taxon>
        <taxon>Veillonellales</taxon>
        <taxon>Veillonellaceae</taxon>
        <taxon>Lucifera</taxon>
    </lineage>
</organism>
<reference evidence="3 4" key="1">
    <citation type="submission" date="2018-06" db="EMBL/GenBank/DDBJ databases">
        <authorList>
            <person name="Strepis N."/>
        </authorList>
    </citation>
    <scope>NUCLEOTIDE SEQUENCE [LARGE SCALE GENOMIC DNA]</scope>
    <source>
        <strain evidence="3">LUCI</strain>
    </source>
</reference>
<proteinExistence type="predicted"/>
<dbReference type="InterPro" id="IPR010156">
    <property type="entry name" value="CRISPR-assoc_prot_Cas6"/>
</dbReference>
<keyword evidence="1" id="KW-0051">Antiviral defense</keyword>
<dbReference type="GO" id="GO:0051607">
    <property type="term" value="P:defense response to virus"/>
    <property type="evidence" value="ECO:0007669"/>
    <property type="project" value="UniProtKB-KW"/>
</dbReference>
<dbReference type="EMBL" id="UPPP01000061">
    <property type="protein sequence ID" value="VBB06130.1"/>
    <property type="molecule type" value="Genomic_DNA"/>
</dbReference>
<dbReference type="Proteomes" id="UP000277811">
    <property type="component" value="Unassembled WGS sequence"/>
</dbReference>
<evidence type="ECO:0000313" key="3">
    <source>
        <dbReference type="EMBL" id="VBB06130.1"/>
    </source>
</evidence>
<dbReference type="NCBIfam" id="TIGR01877">
    <property type="entry name" value="cas_cas6"/>
    <property type="match status" value="1"/>
</dbReference>
<evidence type="ECO:0000313" key="4">
    <source>
        <dbReference type="Proteomes" id="UP000277811"/>
    </source>
</evidence>
<name>A0A498R5M3_9FIRM</name>
<dbReference type="InterPro" id="IPR049435">
    <property type="entry name" value="Cas_Cas6_C"/>
</dbReference>
<dbReference type="PANTHER" id="PTHR36984:SF3">
    <property type="entry name" value="CRISPR-ASSOCIATED ENDORIBONUCLEASE CAS6"/>
    <property type="match status" value="1"/>
</dbReference>
<dbReference type="AlphaFoldDB" id="A0A498R5M3"/>
<feature type="domain" description="CRISPR associated protein Cas6 C-terminal" evidence="2">
    <location>
        <begin position="120"/>
        <end position="239"/>
    </location>
</feature>
<evidence type="ECO:0000259" key="2">
    <source>
        <dbReference type="Pfam" id="PF01881"/>
    </source>
</evidence>
<sequence length="245" mass="28459">MRLILELTLTKEEFILDYRPLCLSYFKNALSEYQSGASFERYYAPSTNKPFTFAVGLNRAAFNGDKITISHKRIKIFWSTDEIETGITFYNALLQQKYKWYPLPMGNSMRLEHIAIEKEVIISANDIEIAFASPLCVRKHDKERNYDQYFSYGKEGFDEMLRQVLKRQLVEQGILQDNLLNDFSLEAISYKKTVVKHHGQYIEVTLGNFWMHGDIRLLTHFYLAGIGSRRSGGFGYFNVLKQGGD</sequence>
<protein>
    <recommendedName>
        <fullName evidence="2">CRISPR associated protein Cas6 C-terminal domain-containing protein</fullName>
    </recommendedName>
</protein>
<dbReference type="CDD" id="cd21140">
    <property type="entry name" value="Cas6_I-like"/>
    <property type="match status" value="1"/>
</dbReference>
<dbReference type="Pfam" id="PF01881">
    <property type="entry name" value="Cas_Cas6_C"/>
    <property type="match status" value="1"/>
</dbReference>
<evidence type="ECO:0000256" key="1">
    <source>
        <dbReference type="ARBA" id="ARBA00023118"/>
    </source>
</evidence>
<dbReference type="Gene3D" id="3.30.70.1900">
    <property type="match status" value="1"/>
</dbReference>
<dbReference type="PANTHER" id="PTHR36984">
    <property type="entry name" value="CRISPR-ASSOCIATED ENDORIBONUCLEASE CAS6 1"/>
    <property type="match status" value="1"/>
</dbReference>
<keyword evidence="4" id="KW-1185">Reference proteome</keyword>